<proteinExistence type="predicted"/>
<dbReference type="KEGG" id="pasa:BAOM_p019"/>
<organism evidence="1 2">
    <name type="scientific">Peribacillus asahii</name>
    <dbReference type="NCBI Taxonomy" id="228899"/>
    <lineage>
        <taxon>Bacteria</taxon>
        <taxon>Bacillati</taxon>
        <taxon>Bacillota</taxon>
        <taxon>Bacilli</taxon>
        <taxon>Bacillales</taxon>
        <taxon>Bacillaceae</taxon>
        <taxon>Peribacillus</taxon>
    </lineage>
</organism>
<name>A0A3T0KZC8_9BACI</name>
<evidence type="ECO:0000313" key="1">
    <source>
        <dbReference type="EMBL" id="AZV45672.1"/>
    </source>
</evidence>
<dbReference type="PROSITE" id="PS51257">
    <property type="entry name" value="PROKAR_LIPOPROTEIN"/>
    <property type="match status" value="1"/>
</dbReference>
<geneLocation type="plasmid" evidence="2">
    <name>pom18</name>
</geneLocation>
<sequence length="114" mass="12784">MKKILTLTTMTILLTACGNETSSNSFNGTWEKVDAEEAGCRDSFTFKEDNKFEVQNSRLQGGKKLTGTYKNIEGNDYEFDYSEGTNTFNIEVNDDTMSVQMAGSDNVCEYNKVN</sequence>
<dbReference type="AlphaFoldDB" id="A0A3T0KZC8"/>
<evidence type="ECO:0008006" key="3">
    <source>
        <dbReference type="Google" id="ProtNLM"/>
    </source>
</evidence>
<keyword evidence="1" id="KW-0614">Plasmid</keyword>
<dbReference type="EMBL" id="CP026096">
    <property type="protein sequence ID" value="AZV45672.1"/>
    <property type="molecule type" value="Genomic_DNA"/>
</dbReference>
<dbReference type="RefSeq" id="WP_127762727.1">
    <property type="nucleotide sequence ID" value="NZ_CP026096.1"/>
</dbReference>
<gene>
    <name evidence="1" type="ORF">BAOM_p019</name>
</gene>
<reference evidence="1 2" key="1">
    <citation type="submission" date="2018-01" db="EMBL/GenBank/DDBJ databases">
        <title>Bacillus asahii Genome sequencing and assembly.</title>
        <authorList>
            <person name="Jiang H."/>
            <person name="Feng Y."/>
            <person name="Zhao F."/>
            <person name="Lin X."/>
        </authorList>
    </citation>
    <scope>NUCLEOTIDE SEQUENCE [LARGE SCALE GENOMIC DNA]</scope>
    <source>
        <strain evidence="1 2">OM18</strain>
        <plasmid evidence="2">pom18</plasmid>
    </source>
</reference>
<evidence type="ECO:0000313" key="2">
    <source>
        <dbReference type="Proteomes" id="UP000283095"/>
    </source>
</evidence>
<protein>
    <recommendedName>
        <fullName evidence="3">DUF5640 domain-containing protein</fullName>
    </recommendedName>
</protein>
<accession>A0A3T0KZC8</accession>
<dbReference type="Proteomes" id="UP000283095">
    <property type="component" value="Plasmid pOM18"/>
</dbReference>